<protein>
    <recommendedName>
        <fullName evidence="5">DUF3558 domain-containing protein</fullName>
    </recommendedName>
</protein>
<evidence type="ECO:0000313" key="4">
    <source>
        <dbReference type="Proteomes" id="UP001317870"/>
    </source>
</evidence>
<dbReference type="Proteomes" id="UP001317870">
    <property type="component" value="Chromosome"/>
</dbReference>
<gene>
    <name evidence="3" type="ORF">IFM12276_15650</name>
</gene>
<reference evidence="3 4" key="1">
    <citation type="submission" date="2022-11" db="EMBL/GenBank/DDBJ databases">
        <title>Genome Sequencing of Nocardia sp. ON39_IFM12276 and assembly.</title>
        <authorList>
            <person name="Shimojima M."/>
            <person name="Toyokawa M."/>
            <person name="Uesaka K."/>
        </authorList>
    </citation>
    <scope>NUCLEOTIDE SEQUENCE [LARGE SCALE GENOMIC DNA]</scope>
    <source>
        <strain evidence="3 4">IFM 12276</strain>
    </source>
</reference>
<dbReference type="Pfam" id="PF12079">
    <property type="entry name" value="DUF3558"/>
    <property type="match status" value="1"/>
</dbReference>
<keyword evidence="4" id="KW-1185">Reference proteome</keyword>
<evidence type="ECO:0000256" key="2">
    <source>
        <dbReference type="SAM" id="SignalP"/>
    </source>
</evidence>
<accession>A0ABN6TZY3</accession>
<sequence>MTSGWNPRRLIILAVGTALVLTGCGPADDDTAPSGAPSANPTLAPDVPTGYDPCTDIPQSILDSENLRSKDKQDSNASGGVKWRGCGWVQTDGYAPVIRTTNITVDMVRDKKFADTHEFIINGRRAISTRQVEEHPDAVCTINVEMKGGSLEIFLSNPPSNRKTGKIDTCALAKTLAEKVVPTIPSNA</sequence>
<organism evidence="3 4">
    <name type="scientific">Nocardia sputorum</name>
    <dbReference type="NCBI Taxonomy" id="2984338"/>
    <lineage>
        <taxon>Bacteria</taxon>
        <taxon>Bacillati</taxon>
        <taxon>Actinomycetota</taxon>
        <taxon>Actinomycetes</taxon>
        <taxon>Mycobacteriales</taxon>
        <taxon>Nocardiaceae</taxon>
        <taxon>Nocardia</taxon>
    </lineage>
</organism>
<dbReference type="RefSeq" id="WP_281878570.1">
    <property type="nucleotide sequence ID" value="NZ_AP026978.1"/>
</dbReference>
<keyword evidence="2" id="KW-0732">Signal</keyword>
<evidence type="ECO:0000313" key="3">
    <source>
        <dbReference type="EMBL" id="BDT98536.1"/>
    </source>
</evidence>
<dbReference type="EMBL" id="AP026978">
    <property type="protein sequence ID" value="BDT98536.1"/>
    <property type="molecule type" value="Genomic_DNA"/>
</dbReference>
<feature type="region of interest" description="Disordered" evidence="1">
    <location>
        <begin position="29"/>
        <end position="50"/>
    </location>
</feature>
<proteinExistence type="predicted"/>
<evidence type="ECO:0008006" key="5">
    <source>
        <dbReference type="Google" id="ProtNLM"/>
    </source>
</evidence>
<feature type="chain" id="PRO_5046334466" description="DUF3558 domain-containing protein" evidence="2">
    <location>
        <begin position="28"/>
        <end position="188"/>
    </location>
</feature>
<dbReference type="InterPro" id="IPR024520">
    <property type="entry name" value="DUF3558"/>
</dbReference>
<feature type="signal peptide" evidence="2">
    <location>
        <begin position="1"/>
        <end position="27"/>
    </location>
</feature>
<evidence type="ECO:0000256" key="1">
    <source>
        <dbReference type="SAM" id="MobiDB-lite"/>
    </source>
</evidence>
<name>A0ABN6TZY3_9NOCA</name>